<dbReference type="RefSeq" id="WP_089260252.1">
    <property type="nucleotide sequence ID" value="NZ_FZNV01000002.1"/>
</dbReference>
<dbReference type="SUPFAM" id="SSF47781">
    <property type="entry name" value="RuvA domain 2-like"/>
    <property type="match status" value="1"/>
</dbReference>
<dbReference type="InterPro" id="IPR010994">
    <property type="entry name" value="RuvA_2-like"/>
</dbReference>
<dbReference type="InterPro" id="IPR013785">
    <property type="entry name" value="Aldolase_TIM"/>
</dbReference>
<dbReference type="InterPro" id="IPR058240">
    <property type="entry name" value="rSAM_sf"/>
</dbReference>
<name>A0ABY1SGB5_9FLAO</name>
<keyword evidence="8" id="KW-1185">Reference proteome</keyword>
<dbReference type="SUPFAM" id="SSF102114">
    <property type="entry name" value="Radical SAM enzymes"/>
    <property type="match status" value="1"/>
</dbReference>
<dbReference type="Pfam" id="PF04055">
    <property type="entry name" value="Radical_SAM"/>
    <property type="match status" value="1"/>
</dbReference>
<evidence type="ECO:0000256" key="1">
    <source>
        <dbReference type="ARBA" id="ARBA00001966"/>
    </source>
</evidence>
<dbReference type="CDD" id="cd01335">
    <property type="entry name" value="Radical_SAM"/>
    <property type="match status" value="1"/>
</dbReference>
<dbReference type="SFLD" id="SFLDG01102">
    <property type="entry name" value="Uncharacterised_Radical_SAM_Su"/>
    <property type="match status" value="1"/>
</dbReference>
<keyword evidence="3" id="KW-0479">Metal-binding</keyword>
<comment type="cofactor">
    <cofactor evidence="1">
        <name>[4Fe-4S] cluster</name>
        <dbReference type="ChEBI" id="CHEBI:49883"/>
    </cofactor>
</comment>
<dbReference type="PANTHER" id="PTHR21180:SF9">
    <property type="entry name" value="TYPE II SECRETION SYSTEM PROTEIN K"/>
    <property type="match status" value="1"/>
</dbReference>
<keyword evidence="2" id="KW-0949">S-adenosyl-L-methionine</keyword>
<reference evidence="7 8" key="1">
    <citation type="submission" date="2017-06" db="EMBL/GenBank/DDBJ databases">
        <authorList>
            <person name="Varghese N."/>
            <person name="Submissions S."/>
        </authorList>
    </citation>
    <scope>NUCLEOTIDE SEQUENCE [LARGE SCALE GENOMIC DNA]</scope>
    <source>
        <strain evidence="7 8">DSM 19840</strain>
    </source>
</reference>
<accession>A0ABY1SGB5</accession>
<evidence type="ECO:0000259" key="6">
    <source>
        <dbReference type="Pfam" id="PF04055"/>
    </source>
</evidence>
<evidence type="ECO:0000313" key="8">
    <source>
        <dbReference type="Proteomes" id="UP000198337"/>
    </source>
</evidence>
<comment type="caution">
    <text evidence="7">The sequence shown here is derived from an EMBL/GenBank/DDBJ whole genome shotgun (WGS) entry which is preliminary data.</text>
</comment>
<dbReference type="InterPro" id="IPR051675">
    <property type="entry name" value="Endo/Exo/Phosphatase_dom_1"/>
</dbReference>
<proteinExistence type="predicted"/>
<sequence length="419" mass="48021">MDFNRIKEKLNILADAAKYDVSCSSSGSNRTNKNNGLGNTGNGICHSYTEDGRCVSLLKILLTNHCIFDCAYCVTRKSNDIQRAAFKIQEVVDLTINFYRRNYIEGLFLSSGIFKSADHTMERLIAVAKKLREEENFNGYIHLKSIPGASDELMYEAGLYADRLSVNIEIPTISGLKLLAPDKNHADFIKPMLKVKNEIIRYKEEKKIIKHTAKYAPAGQSTQMIVGATGESDKDIMYSATHFYKNYNMKRVYYSGYVPISMDSRLPSLGTEVPMLRENRLYQTDWLLRFYGFSVNEILDADNPNLDMDIDPKLMWALRNLNFFPVDINKADKHMLARIPGVGMGSVNKILNGRKFRKLDWDHLKKMGVALNRAKFFIICNSTDWERRDLDAARIRSMILQNSKSKFKNQYTNQLSLFN</sequence>
<dbReference type="InterPro" id="IPR007197">
    <property type="entry name" value="rSAM"/>
</dbReference>
<keyword evidence="4" id="KW-0408">Iron</keyword>
<dbReference type="Gene3D" id="3.20.20.70">
    <property type="entry name" value="Aldolase class I"/>
    <property type="match status" value="1"/>
</dbReference>
<evidence type="ECO:0000256" key="4">
    <source>
        <dbReference type="ARBA" id="ARBA00023004"/>
    </source>
</evidence>
<keyword evidence="5" id="KW-0411">Iron-sulfur</keyword>
<evidence type="ECO:0000256" key="2">
    <source>
        <dbReference type="ARBA" id="ARBA00022691"/>
    </source>
</evidence>
<dbReference type="InterPro" id="IPR023874">
    <property type="entry name" value="DNA_rSAM_put"/>
</dbReference>
<evidence type="ECO:0000256" key="3">
    <source>
        <dbReference type="ARBA" id="ARBA00022723"/>
    </source>
</evidence>
<gene>
    <name evidence="7" type="ORF">SAMN04488009_1805</name>
</gene>
<evidence type="ECO:0000256" key="5">
    <source>
        <dbReference type="ARBA" id="ARBA00023014"/>
    </source>
</evidence>
<dbReference type="NCBIfam" id="TIGR03916">
    <property type="entry name" value="rSAM_link_UDG"/>
    <property type="match status" value="1"/>
</dbReference>
<dbReference type="EMBL" id="FZNV01000002">
    <property type="protein sequence ID" value="SNR44785.1"/>
    <property type="molecule type" value="Genomic_DNA"/>
</dbReference>
<dbReference type="SFLD" id="SFLDS00029">
    <property type="entry name" value="Radical_SAM"/>
    <property type="match status" value="1"/>
</dbReference>
<protein>
    <submittedName>
        <fullName evidence="7">DNA modification/repair radical SAM protein</fullName>
    </submittedName>
</protein>
<dbReference type="Proteomes" id="UP000198337">
    <property type="component" value="Unassembled WGS sequence"/>
</dbReference>
<feature type="domain" description="Radical SAM core" evidence="6">
    <location>
        <begin position="61"/>
        <end position="237"/>
    </location>
</feature>
<dbReference type="PANTHER" id="PTHR21180">
    <property type="entry name" value="ENDONUCLEASE/EXONUCLEASE/PHOSPHATASE FAMILY DOMAIN-CONTAINING PROTEIN 1"/>
    <property type="match status" value="1"/>
</dbReference>
<evidence type="ECO:0000313" key="7">
    <source>
        <dbReference type="EMBL" id="SNR44785.1"/>
    </source>
</evidence>
<organism evidence="7 8">
    <name type="scientific">Maribacter sedimenticola</name>
    <dbReference type="NCBI Taxonomy" id="228956"/>
    <lineage>
        <taxon>Bacteria</taxon>
        <taxon>Pseudomonadati</taxon>
        <taxon>Bacteroidota</taxon>
        <taxon>Flavobacteriia</taxon>
        <taxon>Flavobacteriales</taxon>
        <taxon>Flavobacteriaceae</taxon>
        <taxon>Maribacter</taxon>
    </lineage>
</organism>